<dbReference type="SUPFAM" id="SSF55136">
    <property type="entry name" value="Probable bacterial effector-binding domain"/>
    <property type="match status" value="1"/>
</dbReference>
<dbReference type="InterPro" id="IPR050959">
    <property type="entry name" value="MarA-like"/>
</dbReference>
<accession>A0A5Y5TC55</accession>
<evidence type="ECO:0000256" key="3">
    <source>
        <dbReference type="ARBA" id="ARBA00023163"/>
    </source>
</evidence>
<dbReference type="InterPro" id="IPR009057">
    <property type="entry name" value="Homeodomain-like_sf"/>
</dbReference>
<dbReference type="GO" id="GO:0003700">
    <property type="term" value="F:DNA-binding transcription factor activity"/>
    <property type="evidence" value="ECO:0007669"/>
    <property type="project" value="InterPro"/>
</dbReference>
<comment type="caution">
    <text evidence="5">The sequence shown here is derived from an EMBL/GenBank/DDBJ whole genome shotgun (WGS) entry which is preliminary data.</text>
</comment>
<dbReference type="RefSeq" id="WP_072012063.1">
    <property type="nucleotide sequence ID" value="NZ_BIMS01000012.1"/>
</dbReference>
<dbReference type="Gene3D" id="3.20.80.10">
    <property type="entry name" value="Regulatory factor, effector binding domain"/>
    <property type="match status" value="1"/>
</dbReference>
<dbReference type="GO" id="GO:0043565">
    <property type="term" value="F:sequence-specific DNA binding"/>
    <property type="evidence" value="ECO:0007669"/>
    <property type="project" value="InterPro"/>
</dbReference>
<dbReference type="InterPro" id="IPR018060">
    <property type="entry name" value="HTH_AraC"/>
</dbReference>
<dbReference type="Pfam" id="PF12833">
    <property type="entry name" value="HTH_18"/>
    <property type="match status" value="1"/>
</dbReference>
<dbReference type="PROSITE" id="PS01124">
    <property type="entry name" value="HTH_ARAC_FAMILY_2"/>
    <property type="match status" value="1"/>
</dbReference>
<dbReference type="PANTHER" id="PTHR47504:SF3">
    <property type="entry name" value="HTH-TYPE TRANSCRIPTIONAL REGULATOR YKGA-RELATED"/>
    <property type="match status" value="1"/>
</dbReference>
<protein>
    <submittedName>
        <fullName evidence="5">Helix-turn-helix transcriptional regulator</fullName>
    </submittedName>
</protein>
<sequence length="298" mass="34024">MYSVAMEKYSKTPSEHKTVCQVAEWIECHLHQPISVSQLTHLAGCSSRHLRGLFKQAFGVSIRTYIQKRRLTLASSMLRETSRTLTEVAMMYQFSHLSSFSRAFKNQFGQCPHEYQQSSQWDMRLFYPSAVVDAFSTRTDIVSIPENTGIAAVSKIKKTLHFGFDFYLTTENGQIVSRRDFYNQLISLIFREKQRYPLTVGGETLPGKECDTHINIFLGNLIFDATPEKCIIIPSGDYACFSVTESPLNIMRFHAWVKGHGMHESGLIMKKGMTFSIFNETSVSGIYKTKYYIPCVIP</sequence>
<evidence type="ECO:0000313" key="5">
    <source>
        <dbReference type="EMBL" id="ECK5213784.1"/>
    </source>
</evidence>
<gene>
    <name evidence="5" type="ORF">FRL26_08800</name>
</gene>
<dbReference type="InterPro" id="IPR020449">
    <property type="entry name" value="Tscrpt_reg_AraC-type_HTH"/>
</dbReference>
<dbReference type="EMBL" id="AAJCCP010000007">
    <property type="protein sequence ID" value="ECK5213784.1"/>
    <property type="molecule type" value="Genomic_DNA"/>
</dbReference>
<feature type="domain" description="HTH araC/xylS-type" evidence="4">
    <location>
        <begin position="20"/>
        <end position="118"/>
    </location>
</feature>
<evidence type="ECO:0000256" key="1">
    <source>
        <dbReference type="ARBA" id="ARBA00023015"/>
    </source>
</evidence>
<dbReference type="SUPFAM" id="SSF46689">
    <property type="entry name" value="Homeodomain-like"/>
    <property type="match status" value="2"/>
</dbReference>
<dbReference type="PRINTS" id="PR00032">
    <property type="entry name" value="HTHARAC"/>
</dbReference>
<dbReference type="Gene3D" id="1.10.10.60">
    <property type="entry name" value="Homeodomain-like"/>
    <property type="match status" value="2"/>
</dbReference>
<dbReference type="AlphaFoldDB" id="A0A5Y5TC55"/>
<evidence type="ECO:0000256" key="2">
    <source>
        <dbReference type="ARBA" id="ARBA00023125"/>
    </source>
</evidence>
<dbReference type="PANTHER" id="PTHR47504">
    <property type="entry name" value="RIGHT ORIGIN-BINDING PROTEIN"/>
    <property type="match status" value="1"/>
</dbReference>
<evidence type="ECO:0000259" key="4">
    <source>
        <dbReference type="PROSITE" id="PS01124"/>
    </source>
</evidence>
<dbReference type="SMART" id="SM00342">
    <property type="entry name" value="HTH_ARAC"/>
    <property type="match status" value="1"/>
</dbReference>
<keyword evidence="3" id="KW-0804">Transcription</keyword>
<keyword evidence="1" id="KW-0805">Transcription regulation</keyword>
<name>A0A5Y5TC55_SALER</name>
<proteinExistence type="predicted"/>
<reference evidence="5" key="1">
    <citation type="submission" date="2019-08" db="EMBL/GenBank/DDBJ databases">
        <authorList>
            <consortium name="PulseNet: The National Subtyping Network for Foodborne Disease Surveillance"/>
            <person name="Tarr C.L."/>
            <person name="Trees E."/>
            <person name="Katz L.S."/>
            <person name="Carleton-Romer H.A."/>
            <person name="Stroika S."/>
            <person name="Kucerova Z."/>
            <person name="Roache K.F."/>
            <person name="Sabol A.L."/>
            <person name="Besser J."/>
            <person name="Gerner-Smidt P."/>
        </authorList>
    </citation>
    <scope>NUCLEOTIDE SEQUENCE</scope>
    <source>
        <strain evidence="5">PNUSAS086289</strain>
    </source>
</reference>
<organism evidence="5">
    <name type="scientific">Salmonella enterica</name>
    <name type="common">Salmonella choleraesuis</name>
    <dbReference type="NCBI Taxonomy" id="28901"/>
    <lineage>
        <taxon>Bacteria</taxon>
        <taxon>Pseudomonadati</taxon>
        <taxon>Pseudomonadota</taxon>
        <taxon>Gammaproteobacteria</taxon>
        <taxon>Enterobacterales</taxon>
        <taxon>Enterobacteriaceae</taxon>
        <taxon>Salmonella</taxon>
    </lineage>
</organism>
<keyword evidence="2" id="KW-0238">DNA-binding</keyword>
<dbReference type="InterPro" id="IPR011256">
    <property type="entry name" value="Reg_factor_effector_dom_sf"/>
</dbReference>